<dbReference type="EMBL" id="JAWDGP010006684">
    <property type="protein sequence ID" value="KAK3736839.1"/>
    <property type="molecule type" value="Genomic_DNA"/>
</dbReference>
<accession>A0AAE1CU69</accession>
<protein>
    <submittedName>
        <fullName evidence="1">Uncharacterized protein</fullName>
    </submittedName>
</protein>
<keyword evidence="2" id="KW-1185">Reference proteome</keyword>
<comment type="caution">
    <text evidence="1">The sequence shown here is derived from an EMBL/GenBank/DDBJ whole genome shotgun (WGS) entry which is preliminary data.</text>
</comment>
<organism evidence="1 2">
    <name type="scientific">Elysia crispata</name>
    <name type="common">lettuce slug</name>
    <dbReference type="NCBI Taxonomy" id="231223"/>
    <lineage>
        <taxon>Eukaryota</taxon>
        <taxon>Metazoa</taxon>
        <taxon>Spiralia</taxon>
        <taxon>Lophotrochozoa</taxon>
        <taxon>Mollusca</taxon>
        <taxon>Gastropoda</taxon>
        <taxon>Heterobranchia</taxon>
        <taxon>Euthyneura</taxon>
        <taxon>Panpulmonata</taxon>
        <taxon>Sacoglossa</taxon>
        <taxon>Placobranchoidea</taxon>
        <taxon>Plakobranchidae</taxon>
        <taxon>Elysia</taxon>
    </lineage>
</organism>
<evidence type="ECO:0000313" key="2">
    <source>
        <dbReference type="Proteomes" id="UP001283361"/>
    </source>
</evidence>
<sequence>MHKADRPTSTQLGKNKRRLNTLRLRLRELGRLCIHTNSARDNAKFWGYRRQCGVTVSVWQPAVLCVVVSAERSSVPLITACRRHKIYVECVNYQPSGGPQPSRSTRHSVPGCYHSLQNVEGRDGK</sequence>
<reference evidence="1" key="1">
    <citation type="journal article" date="2023" name="G3 (Bethesda)">
        <title>A reference genome for the long-term kleptoplast-retaining sea slug Elysia crispata morphotype clarki.</title>
        <authorList>
            <person name="Eastman K.E."/>
            <person name="Pendleton A.L."/>
            <person name="Shaikh M.A."/>
            <person name="Suttiyut T."/>
            <person name="Ogas R."/>
            <person name="Tomko P."/>
            <person name="Gavelis G."/>
            <person name="Widhalm J.R."/>
            <person name="Wisecaver J.H."/>
        </authorList>
    </citation>
    <scope>NUCLEOTIDE SEQUENCE</scope>
    <source>
        <strain evidence="1">ECLA1</strain>
    </source>
</reference>
<name>A0AAE1CU69_9GAST</name>
<proteinExistence type="predicted"/>
<dbReference type="Proteomes" id="UP001283361">
    <property type="component" value="Unassembled WGS sequence"/>
</dbReference>
<gene>
    <name evidence="1" type="ORF">RRG08_000589</name>
</gene>
<evidence type="ECO:0000313" key="1">
    <source>
        <dbReference type="EMBL" id="KAK3736839.1"/>
    </source>
</evidence>
<dbReference type="AlphaFoldDB" id="A0AAE1CU69"/>